<keyword evidence="2" id="KW-1185">Reference proteome</keyword>
<evidence type="ECO:0000313" key="2">
    <source>
        <dbReference type="Proteomes" id="UP001429984"/>
    </source>
</evidence>
<dbReference type="Proteomes" id="UP001429984">
    <property type="component" value="Unassembled WGS sequence"/>
</dbReference>
<proteinExistence type="predicted"/>
<comment type="caution">
    <text evidence="1">The sequence shown here is derived from an EMBL/GenBank/DDBJ whole genome shotgun (WGS) entry which is preliminary data.</text>
</comment>
<evidence type="ECO:0000313" key="1">
    <source>
        <dbReference type="EMBL" id="MBF6025819.1"/>
    </source>
</evidence>
<reference evidence="1 2" key="1">
    <citation type="submission" date="2020-11" db="EMBL/GenBank/DDBJ databases">
        <title>Draft Genome Sequence and Secondary Metabolite Biosynthetic Potential of the Lysobacter niastensis Type strain DSM 18481.</title>
        <authorList>
            <person name="Turrini P."/>
            <person name="Artuso I."/>
            <person name="Tescari M."/>
            <person name="Lugli G.A."/>
            <person name="Frangipani E."/>
            <person name="Ventura M."/>
            <person name="Visca P."/>
        </authorList>
    </citation>
    <scope>NUCLEOTIDE SEQUENCE [LARGE SCALE GENOMIC DNA]</scope>
    <source>
        <strain evidence="1 2">DSM 18481</strain>
    </source>
</reference>
<dbReference type="RefSeq" id="WP_194932422.1">
    <property type="nucleotide sequence ID" value="NZ_JADLZT010000011.1"/>
</dbReference>
<accession>A0ABS0BDN5</accession>
<sequence>MNDYAPIITSMWVMGRLAVPHDNIGADFQMATRSSKGDAYNPTQGGDCRGNPSILRSVSDWNGIVPGASAPYGIQLEIDPRNYNEPVHPGCLGEGAILLYDMKFGVTLGDGLTAPKELMVLDMSIRKEPGSPAEDIVKGLSELPVIYLDNSIFRYAYYSVDTQPADGLVFLPMQGSSASGPTHDTRAWPVLTNYYIAEPARLIMLCDRSDALQSPRTATCVAIYSHEGAKVEASHRIGAKYDLTLITAINRDDVNPVISDYEFHTQRRLVAVGSPDTVTAAIAWAEANLAASDWKRW</sequence>
<protein>
    <submittedName>
        <fullName evidence="1">Uncharacterized protein</fullName>
    </submittedName>
</protein>
<gene>
    <name evidence="1" type="ORF">IU514_17460</name>
</gene>
<dbReference type="EMBL" id="JADLZT010000011">
    <property type="protein sequence ID" value="MBF6025819.1"/>
    <property type="molecule type" value="Genomic_DNA"/>
</dbReference>
<name>A0ABS0BDN5_9GAMM</name>
<organism evidence="1 2">
    <name type="scientific">Lysobacter niastensis</name>
    <dbReference type="NCBI Taxonomy" id="380629"/>
    <lineage>
        <taxon>Bacteria</taxon>
        <taxon>Pseudomonadati</taxon>
        <taxon>Pseudomonadota</taxon>
        <taxon>Gammaproteobacteria</taxon>
        <taxon>Lysobacterales</taxon>
        <taxon>Lysobacteraceae</taxon>
        <taxon>Lysobacter</taxon>
    </lineage>
</organism>